<evidence type="ECO:0000313" key="6">
    <source>
        <dbReference type="Proteomes" id="UP000295506"/>
    </source>
</evidence>
<evidence type="ECO:0000256" key="1">
    <source>
        <dbReference type="ARBA" id="ARBA00022553"/>
    </source>
</evidence>
<dbReference type="InterPro" id="IPR036890">
    <property type="entry name" value="HATPase_C_sf"/>
</dbReference>
<dbReference type="Proteomes" id="UP000295506">
    <property type="component" value="Unassembled WGS sequence"/>
</dbReference>
<evidence type="ECO:0000259" key="2">
    <source>
        <dbReference type="PROSITE" id="PS50109"/>
    </source>
</evidence>
<feature type="domain" description="Histidine kinase" evidence="2">
    <location>
        <begin position="165"/>
        <end position="373"/>
    </location>
</feature>
<dbReference type="Proteomes" id="UP000055611">
    <property type="component" value="Chromosome"/>
</dbReference>
<dbReference type="SUPFAM" id="SSF55785">
    <property type="entry name" value="PYP-like sensor domain (PAS domain)"/>
    <property type="match status" value="1"/>
</dbReference>
<sequence>MMRKIIPGNRLSKEAIERQHDELRKRSPSEFFNSFPLPMAVLNPLRQIVFCNELFLRTAGMDDQDILGKRPGEAMRCIYAGDTEDGCGTTPHCRVCGALRAVIEAIDENRACERECQLLVQDEPGIKARDLRVNASPWVTPDGPFYIVTIADIEDQKRRQTLEHIFFHDILNTAGGAKGLTRMLLEAPEEDPREAAELLDSALFGLVEEIKKQKDLLLMEQGQFATSLSDIEGLAAVRRLAREFRAHPKSEGRTLRLAPDAAEVSLSTDPVLLRRTLVNMLLNAMEATPAGGTVTIGVRPDNGDALFWVHNKTVMDEPTRLQVFKRSFSTKGPGRGLGTYSIRMLTKNYLHGEVDFTSEEGEGTTFRIRLKAS</sequence>
<dbReference type="EMBL" id="CP014206">
    <property type="protein sequence ID" value="AMK12557.1"/>
    <property type="molecule type" value="Genomic_DNA"/>
</dbReference>
<dbReference type="AlphaFoldDB" id="A0A126QS48"/>
<dbReference type="PROSITE" id="PS50109">
    <property type="entry name" value="HIS_KIN"/>
    <property type="match status" value="1"/>
</dbReference>
<keyword evidence="1" id="KW-0597">Phosphoprotein</keyword>
<keyword evidence="4" id="KW-0418">Kinase</keyword>
<accession>A0A126QS48</accession>
<dbReference type="KEGG" id="dej:AWY79_16335"/>
<dbReference type="InterPro" id="IPR005467">
    <property type="entry name" value="His_kinase_dom"/>
</dbReference>
<keyword evidence="5" id="KW-1185">Reference proteome</keyword>
<dbReference type="PANTHER" id="PTHR43547:SF2">
    <property type="entry name" value="HYBRID SIGNAL TRANSDUCTION HISTIDINE KINASE C"/>
    <property type="match status" value="1"/>
</dbReference>
<reference evidence="3 5" key="1">
    <citation type="journal article" date="2016" name="Front. Microbiol.">
        <title>Genome Sequence of the Piezophilic, Mesophilic Sulfate-Reducing Bacterium Desulfovibrio indicus J2T.</title>
        <authorList>
            <person name="Cao J."/>
            <person name="Maignien L."/>
            <person name="Shao Z."/>
            <person name="Alain K."/>
            <person name="Jebbar M."/>
        </authorList>
    </citation>
    <scope>NUCLEOTIDE SEQUENCE [LARGE SCALE GENOMIC DNA]</scope>
    <source>
        <strain evidence="3 5">J2</strain>
    </source>
</reference>
<evidence type="ECO:0000313" key="5">
    <source>
        <dbReference type="Proteomes" id="UP000055611"/>
    </source>
</evidence>
<keyword evidence="4" id="KW-0808">Transferase</keyword>
<dbReference type="PANTHER" id="PTHR43547">
    <property type="entry name" value="TWO-COMPONENT HISTIDINE KINASE"/>
    <property type="match status" value="1"/>
</dbReference>
<gene>
    <name evidence="3" type="ORF">AWY79_16335</name>
    <name evidence="4" type="ORF">EDC59_102300</name>
</gene>
<dbReference type="GO" id="GO:0000155">
    <property type="term" value="F:phosphorelay sensor kinase activity"/>
    <property type="evidence" value="ECO:0007669"/>
    <property type="project" value="TreeGrafter"/>
</dbReference>
<evidence type="ECO:0000313" key="3">
    <source>
        <dbReference type="EMBL" id="AMK12557.1"/>
    </source>
</evidence>
<name>A0A126QS48_9BACT</name>
<dbReference type="SUPFAM" id="SSF55874">
    <property type="entry name" value="ATPase domain of HSP90 chaperone/DNA topoisomerase II/histidine kinase"/>
    <property type="match status" value="1"/>
</dbReference>
<evidence type="ECO:0000313" key="4">
    <source>
        <dbReference type="EMBL" id="TDT90867.1"/>
    </source>
</evidence>
<dbReference type="InterPro" id="IPR035965">
    <property type="entry name" value="PAS-like_dom_sf"/>
</dbReference>
<proteinExistence type="predicted"/>
<dbReference type="Gene3D" id="3.30.565.10">
    <property type="entry name" value="Histidine kinase-like ATPase, C-terminal domain"/>
    <property type="match status" value="1"/>
</dbReference>
<organism evidence="4 6">
    <name type="scientific">Pseudodesulfovibrio indicus</name>
    <dbReference type="NCBI Taxonomy" id="1716143"/>
    <lineage>
        <taxon>Bacteria</taxon>
        <taxon>Pseudomonadati</taxon>
        <taxon>Thermodesulfobacteriota</taxon>
        <taxon>Desulfovibrionia</taxon>
        <taxon>Desulfovibrionales</taxon>
        <taxon>Desulfovibrionaceae</taxon>
    </lineage>
</organism>
<reference evidence="4 6" key="2">
    <citation type="submission" date="2019-03" db="EMBL/GenBank/DDBJ databases">
        <title>Genomic Encyclopedia of Type Strains, Phase IV (KMG-IV): sequencing the most valuable type-strain genomes for metagenomic binning, comparative biology and taxonomic classification.</title>
        <authorList>
            <person name="Goeker M."/>
        </authorList>
    </citation>
    <scope>NUCLEOTIDE SEQUENCE [LARGE SCALE GENOMIC DNA]</scope>
    <source>
        <strain evidence="4 6">DSM 101483</strain>
    </source>
</reference>
<dbReference type="SMART" id="SM00387">
    <property type="entry name" value="HATPase_c"/>
    <property type="match status" value="1"/>
</dbReference>
<dbReference type="Pfam" id="PF02518">
    <property type="entry name" value="HATPase_c"/>
    <property type="match status" value="1"/>
</dbReference>
<dbReference type="Gene3D" id="3.30.450.20">
    <property type="entry name" value="PAS domain"/>
    <property type="match status" value="1"/>
</dbReference>
<protein>
    <submittedName>
        <fullName evidence="4">Histidine kinase/DNA gyrase B/HSP90-like ATPase</fullName>
    </submittedName>
</protein>
<dbReference type="InterPro" id="IPR003594">
    <property type="entry name" value="HATPase_dom"/>
</dbReference>
<dbReference type="EMBL" id="SOBK01000002">
    <property type="protein sequence ID" value="TDT90867.1"/>
    <property type="molecule type" value="Genomic_DNA"/>
</dbReference>